<dbReference type="Proteomes" id="UP001732700">
    <property type="component" value="Chromosome 1D"/>
</dbReference>
<name>A0ACD5TY97_AVESA</name>
<organism evidence="1 2">
    <name type="scientific">Avena sativa</name>
    <name type="common">Oat</name>
    <dbReference type="NCBI Taxonomy" id="4498"/>
    <lineage>
        <taxon>Eukaryota</taxon>
        <taxon>Viridiplantae</taxon>
        <taxon>Streptophyta</taxon>
        <taxon>Embryophyta</taxon>
        <taxon>Tracheophyta</taxon>
        <taxon>Spermatophyta</taxon>
        <taxon>Magnoliopsida</taxon>
        <taxon>Liliopsida</taxon>
        <taxon>Poales</taxon>
        <taxon>Poaceae</taxon>
        <taxon>BOP clade</taxon>
        <taxon>Pooideae</taxon>
        <taxon>Poodae</taxon>
        <taxon>Poeae</taxon>
        <taxon>Poeae Chloroplast Group 1 (Aveneae type)</taxon>
        <taxon>Aveninae</taxon>
        <taxon>Avena</taxon>
    </lineage>
</organism>
<evidence type="ECO:0000313" key="2">
    <source>
        <dbReference type="Proteomes" id="UP001732700"/>
    </source>
</evidence>
<evidence type="ECO:0000313" key="1">
    <source>
        <dbReference type="EnsemblPlants" id="AVESA.00010b.r2.1DG0143970.1.CDS"/>
    </source>
</evidence>
<protein>
    <submittedName>
        <fullName evidence="1">Uncharacterized protein</fullName>
    </submittedName>
</protein>
<reference evidence="1" key="2">
    <citation type="submission" date="2025-09" db="UniProtKB">
        <authorList>
            <consortium name="EnsemblPlants"/>
        </authorList>
    </citation>
    <scope>IDENTIFICATION</scope>
</reference>
<keyword evidence="2" id="KW-1185">Reference proteome</keyword>
<dbReference type="EnsemblPlants" id="AVESA.00010b.r2.1DG0143970.1">
    <property type="protein sequence ID" value="AVESA.00010b.r2.1DG0143970.1.CDS"/>
    <property type="gene ID" value="AVESA.00010b.r2.1DG0143970"/>
</dbReference>
<accession>A0ACD5TY97</accession>
<sequence>MPDFLELEMHPRRRSWAPRYQNLVHTTCQPTTTATQCGRRDSAASRRRHRRRRRIRRSPPEVLPVGEVVEVLFDEQGYRGAYVTAVVASFDPDLRSYAVEYGTLAVSGASGHPLPKVVPASQVRPRPPPPSPRQPSPPAEHAAVDALRDGAWCLGVALLGGDLAGGRVKVCFPETRAVLEFDAGDVRPHLEWVAGKWCSPEDMESFKRTPYTKGTLVEVAKFEDDSVVAWFPAVVAKTIWKNSLLVEYTFGKGDGSQLCKEIVDMKHIRPCPPRASVISFCIDDDVEGFQGDGWWPGRITEIRPKLFYTCKIANSGKEVQLDQKALRLRCDWTDGQWKQAAQDLPRIKFTEGKRVEVTSNDEGFCGAWFQGTILKPVGHKFLVEYDTLKADDETTPLTEVIGEEHIRPPPPVFPVTNGFKLLDEVDAFTNDGWWVGMVSEVISDQRCMVYFKAYNEQNEFGIEQLRLHCDWLGGRWMRTSPALEM</sequence>
<proteinExistence type="predicted"/>
<reference evidence="1" key="1">
    <citation type="submission" date="2021-05" db="EMBL/GenBank/DDBJ databases">
        <authorList>
            <person name="Scholz U."/>
            <person name="Mascher M."/>
            <person name="Fiebig A."/>
        </authorList>
    </citation>
    <scope>NUCLEOTIDE SEQUENCE [LARGE SCALE GENOMIC DNA]</scope>
</reference>